<feature type="domain" description="HTH tetR-type" evidence="5">
    <location>
        <begin position="26"/>
        <end position="86"/>
    </location>
</feature>
<keyword evidence="1" id="KW-0805">Transcription regulation</keyword>
<dbReference type="Pfam" id="PF00440">
    <property type="entry name" value="TetR_N"/>
    <property type="match status" value="1"/>
</dbReference>
<evidence type="ECO:0000259" key="5">
    <source>
        <dbReference type="PROSITE" id="PS50977"/>
    </source>
</evidence>
<keyword evidence="2 4" id="KW-0238">DNA-binding</keyword>
<dbReference type="InterPro" id="IPR001647">
    <property type="entry name" value="HTH_TetR"/>
</dbReference>
<evidence type="ECO:0000256" key="4">
    <source>
        <dbReference type="PROSITE-ProRule" id="PRU00335"/>
    </source>
</evidence>
<evidence type="ECO:0000256" key="1">
    <source>
        <dbReference type="ARBA" id="ARBA00023015"/>
    </source>
</evidence>
<protein>
    <submittedName>
        <fullName evidence="6">Transcriptional regulator, TetR family</fullName>
    </submittedName>
</protein>
<dbReference type="InterPro" id="IPR050109">
    <property type="entry name" value="HTH-type_TetR-like_transc_reg"/>
</dbReference>
<dbReference type="STRING" id="1391654.AKJ09_06795"/>
<dbReference type="AlphaFoldDB" id="A0A0K1Q3B9"/>
<dbReference type="EMBL" id="CP012333">
    <property type="protein sequence ID" value="AKV00132.1"/>
    <property type="molecule type" value="Genomic_DNA"/>
</dbReference>
<feature type="DNA-binding region" description="H-T-H motif" evidence="4">
    <location>
        <begin position="49"/>
        <end position="68"/>
    </location>
</feature>
<dbReference type="PROSITE" id="PS01081">
    <property type="entry name" value="HTH_TETR_1"/>
    <property type="match status" value="1"/>
</dbReference>
<evidence type="ECO:0000256" key="2">
    <source>
        <dbReference type="ARBA" id="ARBA00023125"/>
    </source>
</evidence>
<keyword evidence="7" id="KW-1185">Reference proteome</keyword>
<dbReference type="PROSITE" id="PS50977">
    <property type="entry name" value="HTH_TETR_2"/>
    <property type="match status" value="1"/>
</dbReference>
<sequence>MVFAFDPALSRAKHGERKQPLQARSQATVDAILEATLQVLDNVGLQKLTTTRVAERAGVSVGTLYQYFQDKASLVAALRELDRQRMLATLSAVTSAHRGRPVEEGIRAIITTTLAIKHSMRSYRLAFSEADRDALGPLVDVLLPLLPVKQAPMRAAMLLAALDGPVVYAAKHRPSLLNSTEFVDELCSIAMGYIERCKKQDRATKSASETSR</sequence>
<dbReference type="InterPro" id="IPR009057">
    <property type="entry name" value="Homeodomain-like_sf"/>
</dbReference>
<evidence type="ECO:0000313" key="6">
    <source>
        <dbReference type="EMBL" id="AKV00132.1"/>
    </source>
</evidence>
<evidence type="ECO:0000313" key="7">
    <source>
        <dbReference type="Proteomes" id="UP000064967"/>
    </source>
</evidence>
<dbReference type="Gene3D" id="1.10.357.10">
    <property type="entry name" value="Tetracycline Repressor, domain 2"/>
    <property type="match status" value="1"/>
</dbReference>
<dbReference type="GO" id="GO:0003700">
    <property type="term" value="F:DNA-binding transcription factor activity"/>
    <property type="evidence" value="ECO:0007669"/>
    <property type="project" value="TreeGrafter"/>
</dbReference>
<dbReference type="KEGG" id="llu:AKJ09_06795"/>
<keyword evidence="3" id="KW-0804">Transcription</keyword>
<reference evidence="6 7" key="1">
    <citation type="submission" date="2015-08" db="EMBL/GenBank/DDBJ databases">
        <authorList>
            <person name="Babu N.S."/>
            <person name="Beckwith C.J."/>
            <person name="Beseler K.G."/>
            <person name="Brison A."/>
            <person name="Carone J.V."/>
            <person name="Caskin T.P."/>
            <person name="Diamond M."/>
            <person name="Durham M.E."/>
            <person name="Foxe J.M."/>
            <person name="Go M."/>
            <person name="Henderson B.A."/>
            <person name="Jones I.B."/>
            <person name="McGettigan J.A."/>
            <person name="Micheletti S.J."/>
            <person name="Nasrallah M.E."/>
            <person name="Ortiz D."/>
            <person name="Piller C.R."/>
            <person name="Privatt S.R."/>
            <person name="Schneider S.L."/>
            <person name="Sharp S."/>
            <person name="Smith T.C."/>
            <person name="Stanton J.D."/>
            <person name="Ullery H.E."/>
            <person name="Wilson R.J."/>
            <person name="Serrano M.G."/>
            <person name="Buck G."/>
            <person name="Lee V."/>
            <person name="Wang Y."/>
            <person name="Carvalho R."/>
            <person name="Voegtly L."/>
            <person name="Shi R."/>
            <person name="Duckworth R."/>
            <person name="Johnson A."/>
            <person name="Loviza R."/>
            <person name="Walstead R."/>
            <person name="Shah Z."/>
            <person name="Kiflezghi M."/>
            <person name="Wade K."/>
            <person name="Ball S.L."/>
            <person name="Bradley K.W."/>
            <person name="Asai D.J."/>
            <person name="Bowman C.A."/>
            <person name="Russell D.A."/>
            <person name="Pope W.H."/>
            <person name="Jacobs-Sera D."/>
            <person name="Hendrix R.W."/>
            <person name="Hatfull G.F."/>
        </authorList>
    </citation>
    <scope>NUCLEOTIDE SEQUENCE [LARGE SCALE GENOMIC DNA]</scope>
    <source>
        <strain evidence="6 7">DSM 27648</strain>
    </source>
</reference>
<evidence type="ECO:0000256" key="3">
    <source>
        <dbReference type="ARBA" id="ARBA00023163"/>
    </source>
</evidence>
<accession>A0A0K1Q3B9</accession>
<dbReference type="GO" id="GO:0000976">
    <property type="term" value="F:transcription cis-regulatory region binding"/>
    <property type="evidence" value="ECO:0007669"/>
    <property type="project" value="TreeGrafter"/>
</dbReference>
<dbReference type="SUPFAM" id="SSF46689">
    <property type="entry name" value="Homeodomain-like"/>
    <property type="match status" value="1"/>
</dbReference>
<dbReference type="PANTHER" id="PTHR30055">
    <property type="entry name" value="HTH-TYPE TRANSCRIPTIONAL REGULATOR RUTR"/>
    <property type="match status" value="1"/>
</dbReference>
<gene>
    <name evidence="6" type="ORF">AKJ09_06795</name>
</gene>
<dbReference type="Proteomes" id="UP000064967">
    <property type="component" value="Chromosome"/>
</dbReference>
<name>A0A0K1Q3B9_9BACT</name>
<dbReference type="PRINTS" id="PR00455">
    <property type="entry name" value="HTHTETR"/>
</dbReference>
<dbReference type="InterPro" id="IPR023772">
    <property type="entry name" value="DNA-bd_HTH_TetR-type_CS"/>
</dbReference>
<dbReference type="PANTHER" id="PTHR30055:SF234">
    <property type="entry name" value="HTH-TYPE TRANSCRIPTIONAL REGULATOR BETI"/>
    <property type="match status" value="1"/>
</dbReference>
<organism evidence="6 7">
    <name type="scientific">Labilithrix luteola</name>
    <dbReference type="NCBI Taxonomy" id="1391654"/>
    <lineage>
        <taxon>Bacteria</taxon>
        <taxon>Pseudomonadati</taxon>
        <taxon>Myxococcota</taxon>
        <taxon>Polyangia</taxon>
        <taxon>Polyangiales</taxon>
        <taxon>Labilitrichaceae</taxon>
        <taxon>Labilithrix</taxon>
    </lineage>
</organism>
<proteinExistence type="predicted"/>
<dbReference type="PATRIC" id="fig|1391654.3.peg.6896"/>